<dbReference type="InterPro" id="IPR007248">
    <property type="entry name" value="Mpv17_PMP22"/>
</dbReference>
<evidence type="ECO:0000256" key="3">
    <source>
        <dbReference type="ARBA" id="ARBA00022692"/>
    </source>
</evidence>
<dbReference type="GO" id="GO:0016020">
    <property type="term" value="C:membrane"/>
    <property type="evidence" value="ECO:0007669"/>
    <property type="project" value="UniProtKB-SubCell"/>
</dbReference>
<keyword evidence="3" id="KW-0812">Transmembrane</keyword>
<comment type="similarity">
    <text evidence="2 6">Belongs to the peroxisomal membrane protein PXMP2/4 family.</text>
</comment>
<comment type="subcellular location">
    <subcellularLocation>
        <location evidence="1">Membrane</location>
        <topology evidence="1">Multi-pass membrane protein</topology>
    </subcellularLocation>
</comment>
<keyword evidence="4" id="KW-1133">Transmembrane helix</keyword>
<dbReference type="OrthoDB" id="10267969at2759"/>
<dbReference type="AlphaFoldDB" id="A0A369K7P1"/>
<evidence type="ECO:0000256" key="6">
    <source>
        <dbReference type="RuleBase" id="RU363053"/>
    </source>
</evidence>
<dbReference type="STRING" id="39966.A0A369K7P1"/>
<dbReference type="Proteomes" id="UP000076154">
    <property type="component" value="Unassembled WGS sequence"/>
</dbReference>
<sequence>MATLSLARAYQHSFDTHPNITLALTGGCLNSLGDFVAQITEKTLDRNELVEYRRYDFPRTLRFFFYGFTISPFLGRWNSILERWFPLRALSGSRKVSVQALSKRVACDQLVMAPIGLALFLGSMGIMERRNFGQIKEKYTDLYMPALFMNWKVWPIAQLINFRYMPLPYRVPFQSGCGVFWTLYLSHLNAKEDQKQDLEAASRHHTPNSKTTM</sequence>
<dbReference type="PANTHER" id="PTHR11266">
    <property type="entry name" value="PEROXISOMAL MEMBRANE PROTEIN 2, PXMP2 MPV17"/>
    <property type="match status" value="1"/>
</dbReference>
<dbReference type="FunCoup" id="A0A369K7P1">
    <property type="interactions" value="325"/>
</dbReference>
<gene>
    <name evidence="7" type="primary">SYM1_0</name>
    <name evidence="7" type="ORF">Hypma_015259</name>
</gene>
<evidence type="ECO:0000313" key="8">
    <source>
        <dbReference type="Proteomes" id="UP000076154"/>
    </source>
</evidence>
<organism evidence="7 8">
    <name type="scientific">Hypsizygus marmoreus</name>
    <name type="common">White beech mushroom</name>
    <name type="synonym">Agaricus marmoreus</name>
    <dbReference type="NCBI Taxonomy" id="39966"/>
    <lineage>
        <taxon>Eukaryota</taxon>
        <taxon>Fungi</taxon>
        <taxon>Dikarya</taxon>
        <taxon>Basidiomycota</taxon>
        <taxon>Agaricomycotina</taxon>
        <taxon>Agaricomycetes</taxon>
        <taxon>Agaricomycetidae</taxon>
        <taxon>Agaricales</taxon>
        <taxon>Tricholomatineae</taxon>
        <taxon>Lyophyllaceae</taxon>
        <taxon>Hypsizygus</taxon>
    </lineage>
</organism>
<protein>
    <submittedName>
        <fullName evidence="7">Protein SYM1</fullName>
    </submittedName>
</protein>
<evidence type="ECO:0000256" key="1">
    <source>
        <dbReference type="ARBA" id="ARBA00004141"/>
    </source>
</evidence>
<evidence type="ECO:0000256" key="2">
    <source>
        <dbReference type="ARBA" id="ARBA00006824"/>
    </source>
</evidence>
<proteinExistence type="inferred from homology"/>
<evidence type="ECO:0000256" key="5">
    <source>
        <dbReference type="ARBA" id="ARBA00023136"/>
    </source>
</evidence>
<dbReference type="PANTHER" id="PTHR11266:SF50">
    <property type="entry name" value="VACUOLAR MEMBRANE PROTEIN YOR292C"/>
    <property type="match status" value="1"/>
</dbReference>
<keyword evidence="8" id="KW-1185">Reference proteome</keyword>
<evidence type="ECO:0000256" key="4">
    <source>
        <dbReference type="ARBA" id="ARBA00022989"/>
    </source>
</evidence>
<dbReference type="Pfam" id="PF04117">
    <property type="entry name" value="Mpv17_PMP22"/>
    <property type="match status" value="1"/>
</dbReference>
<accession>A0A369K7P1</accession>
<comment type="caution">
    <text evidence="7">The sequence shown here is derived from an EMBL/GenBank/DDBJ whole genome shotgun (WGS) entry which is preliminary data.</text>
</comment>
<keyword evidence="5" id="KW-0472">Membrane</keyword>
<name>A0A369K7P1_HYPMA</name>
<evidence type="ECO:0000313" key="7">
    <source>
        <dbReference type="EMBL" id="RDB28867.1"/>
    </source>
</evidence>
<dbReference type="InParanoid" id="A0A369K7P1"/>
<dbReference type="EMBL" id="LUEZ02000010">
    <property type="protein sequence ID" value="RDB28867.1"/>
    <property type="molecule type" value="Genomic_DNA"/>
</dbReference>
<dbReference type="GO" id="GO:0005739">
    <property type="term" value="C:mitochondrion"/>
    <property type="evidence" value="ECO:0007669"/>
    <property type="project" value="TreeGrafter"/>
</dbReference>
<reference evidence="7" key="1">
    <citation type="submission" date="2018-04" db="EMBL/GenBank/DDBJ databases">
        <title>Whole genome sequencing of Hypsizygus marmoreus.</title>
        <authorList>
            <person name="Choi I.-G."/>
            <person name="Min B."/>
            <person name="Kim J.-G."/>
            <person name="Kim S."/>
            <person name="Oh Y.-L."/>
            <person name="Kong W.-S."/>
            <person name="Park H."/>
            <person name="Jeong J."/>
            <person name="Song E.-S."/>
        </authorList>
    </citation>
    <scope>NUCLEOTIDE SEQUENCE [LARGE SCALE GENOMIC DNA]</scope>
    <source>
        <strain evidence="7">51987-8</strain>
    </source>
</reference>